<dbReference type="EMBL" id="QGMZ01000019">
    <property type="protein sequence ID" value="PWR73356.1"/>
    <property type="molecule type" value="Genomic_DNA"/>
</dbReference>
<comment type="caution">
    <text evidence="1">The sequence shown here is derived from an EMBL/GenBank/DDBJ whole genome shotgun (WGS) entry which is preliminary data.</text>
</comment>
<name>A0A2V2N6K4_9EURY</name>
<organism evidence="1 2">
    <name type="scientific">Methanospirillum stamsii</name>
    <dbReference type="NCBI Taxonomy" id="1277351"/>
    <lineage>
        <taxon>Archaea</taxon>
        <taxon>Methanobacteriati</taxon>
        <taxon>Methanobacteriota</taxon>
        <taxon>Stenosarchaea group</taxon>
        <taxon>Methanomicrobia</taxon>
        <taxon>Methanomicrobiales</taxon>
        <taxon>Methanospirillaceae</taxon>
        <taxon>Methanospirillum</taxon>
    </lineage>
</organism>
<dbReference type="RefSeq" id="WP_109941143.1">
    <property type="nucleotide sequence ID" value="NZ_CP176366.1"/>
</dbReference>
<gene>
    <name evidence="1" type="ORF">DLD82_10850</name>
</gene>
<reference evidence="1 2" key="1">
    <citation type="submission" date="2018-05" db="EMBL/GenBank/DDBJ databases">
        <title>Draft genome of Methanospirillum stamsii Pt1.</title>
        <authorList>
            <person name="Dueholm M.S."/>
            <person name="Nielsen P.H."/>
            <person name="Bakmann L.F."/>
            <person name="Otzen D.E."/>
        </authorList>
    </citation>
    <scope>NUCLEOTIDE SEQUENCE [LARGE SCALE GENOMIC DNA]</scope>
    <source>
        <strain evidence="1 2">Pt1</strain>
    </source>
</reference>
<keyword evidence="2" id="KW-1185">Reference proteome</keyword>
<proteinExistence type="predicted"/>
<dbReference type="Proteomes" id="UP000245934">
    <property type="component" value="Unassembled WGS sequence"/>
</dbReference>
<evidence type="ECO:0000313" key="2">
    <source>
        <dbReference type="Proteomes" id="UP000245934"/>
    </source>
</evidence>
<accession>A0A2V2N6K4</accession>
<sequence length="103" mass="12041">MKTVSGPVKYGKTSLMQIVLNHFGLEHITGKYMNWEPDGFHAWVKGYDLPVHVITREFTFEDYPGDSEPDKDDRIVHIVGTFDTENYVVRAFKWWFEGDEMPV</sequence>
<evidence type="ECO:0000313" key="1">
    <source>
        <dbReference type="EMBL" id="PWR73356.1"/>
    </source>
</evidence>
<dbReference type="AlphaFoldDB" id="A0A2V2N6K4"/>
<protein>
    <submittedName>
        <fullName evidence="1">Uncharacterized protein</fullName>
    </submittedName>
</protein>
<dbReference type="GeneID" id="97611377"/>